<dbReference type="Pfam" id="PF03965">
    <property type="entry name" value="Penicillinase_R"/>
    <property type="match status" value="1"/>
</dbReference>
<reference evidence="6" key="1">
    <citation type="submission" date="2017-09" db="EMBL/GenBank/DDBJ databases">
        <title>Depth-based differentiation of microbial function through sediment-hosted aquifers and enrichment of novel symbionts in the deep terrestrial subsurface.</title>
        <authorList>
            <person name="Probst A.J."/>
            <person name="Ladd B."/>
            <person name="Jarett J.K."/>
            <person name="Geller-Mcgrath D.E."/>
            <person name="Sieber C.M.K."/>
            <person name="Emerson J.B."/>
            <person name="Anantharaman K."/>
            <person name="Thomas B.C."/>
            <person name="Malmstrom R."/>
            <person name="Stieglmeier M."/>
            <person name="Klingl A."/>
            <person name="Woyke T."/>
            <person name="Ryan C.M."/>
            <person name="Banfield J.F."/>
        </authorList>
    </citation>
    <scope>NUCLEOTIDE SEQUENCE [LARGE SCALE GENOMIC DNA]</scope>
</reference>
<dbReference type="InterPro" id="IPR036390">
    <property type="entry name" value="WH_DNA-bd_sf"/>
</dbReference>
<evidence type="ECO:0000256" key="2">
    <source>
        <dbReference type="ARBA" id="ARBA00023015"/>
    </source>
</evidence>
<dbReference type="AlphaFoldDB" id="A0A2M7T8B2"/>
<protein>
    <recommendedName>
        <fullName evidence="7">BlaI/MecI/CopY family transcriptional regulator</fullName>
    </recommendedName>
</protein>
<gene>
    <name evidence="5" type="ORF">COY37_05235</name>
</gene>
<evidence type="ECO:0000313" key="5">
    <source>
        <dbReference type="EMBL" id="PIZ39276.1"/>
    </source>
</evidence>
<dbReference type="Proteomes" id="UP000230956">
    <property type="component" value="Unassembled WGS sequence"/>
</dbReference>
<name>A0A2M7T8B2_9ACTN</name>
<dbReference type="EMBL" id="PFNG01000125">
    <property type="protein sequence ID" value="PIZ39276.1"/>
    <property type="molecule type" value="Genomic_DNA"/>
</dbReference>
<keyword evidence="4" id="KW-0804">Transcription</keyword>
<comment type="caution">
    <text evidence="5">The sequence shown here is derived from an EMBL/GenBank/DDBJ whole genome shotgun (WGS) entry which is preliminary data.</text>
</comment>
<evidence type="ECO:0000256" key="3">
    <source>
        <dbReference type="ARBA" id="ARBA00023125"/>
    </source>
</evidence>
<proteinExistence type="inferred from homology"/>
<dbReference type="SUPFAM" id="SSF46785">
    <property type="entry name" value="Winged helix' DNA-binding domain"/>
    <property type="match status" value="1"/>
</dbReference>
<dbReference type="InterPro" id="IPR036388">
    <property type="entry name" value="WH-like_DNA-bd_sf"/>
</dbReference>
<sequence length="138" mass="15605">MKSSAMRVFKLKKSAKKSRTIVNGLSPIEVEIMQVIWRDGKVTVRAVHEELLENGYIPYTTIMAAMNNLSLKGILKQNRENKAYVYSAAISNTKVANQIIDSVIDRILGGSKNPILRHLLKIKDEAELEELLKLKEKL</sequence>
<keyword evidence="3" id="KW-0238">DNA-binding</keyword>
<dbReference type="InterPro" id="IPR005650">
    <property type="entry name" value="BlaI_family"/>
</dbReference>
<dbReference type="GO" id="GO:0045892">
    <property type="term" value="P:negative regulation of DNA-templated transcription"/>
    <property type="evidence" value="ECO:0007669"/>
    <property type="project" value="InterPro"/>
</dbReference>
<dbReference type="Gene3D" id="1.10.10.10">
    <property type="entry name" value="Winged helix-like DNA-binding domain superfamily/Winged helix DNA-binding domain"/>
    <property type="match status" value="1"/>
</dbReference>
<evidence type="ECO:0000256" key="1">
    <source>
        <dbReference type="ARBA" id="ARBA00011046"/>
    </source>
</evidence>
<evidence type="ECO:0008006" key="7">
    <source>
        <dbReference type="Google" id="ProtNLM"/>
    </source>
</evidence>
<accession>A0A2M7T8B2</accession>
<comment type="similarity">
    <text evidence="1">Belongs to the BlaI transcriptional regulatory family.</text>
</comment>
<dbReference type="PIRSF" id="PIRSF019455">
    <property type="entry name" value="CopR_AtkY"/>
    <property type="match status" value="1"/>
</dbReference>
<keyword evidence="2" id="KW-0805">Transcription regulation</keyword>
<evidence type="ECO:0000313" key="6">
    <source>
        <dbReference type="Proteomes" id="UP000230956"/>
    </source>
</evidence>
<evidence type="ECO:0000256" key="4">
    <source>
        <dbReference type="ARBA" id="ARBA00023163"/>
    </source>
</evidence>
<dbReference type="GO" id="GO:0003677">
    <property type="term" value="F:DNA binding"/>
    <property type="evidence" value="ECO:0007669"/>
    <property type="project" value="UniProtKB-KW"/>
</dbReference>
<organism evidence="5 6">
    <name type="scientific">Candidatus Aquicultor secundus</name>
    <dbReference type="NCBI Taxonomy" id="1973895"/>
    <lineage>
        <taxon>Bacteria</taxon>
        <taxon>Bacillati</taxon>
        <taxon>Actinomycetota</taxon>
        <taxon>Candidatus Aquicultoria</taxon>
        <taxon>Candidatus Aquicultorales</taxon>
        <taxon>Candidatus Aquicultoraceae</taxon>
        <taxon>Candidatus Aquicultor</taxon>
    </lineage>
</organism>